<dbReference type="NCBIfam" id="NF004325">
    <property type="entry name" value="PRK05718.1"/>
    <property type="match status" value="1"/>
</dbReference>
<comment type="catalytic activity">
    <reaction evidence="1">
        <text>2-dehydro-3-deoxy-6-phospho-D-gluconate = D-glyceraldehyde 3-phosphate + pyruvate</text>
        <dbReference type="Rhea" id="RHEA:17089"/>
        <dbReference type="ChEBI" id="CHEBI:15361"/>
        <dbReference type="ChEBI" id="CHEBI:57569"/>
        <dbReference type="ChEBI" id="CHEBI:59776"/>
        <dbReference type="EC" id="4.1.2.14"/>
    </reaction>
</comment>
<evidence type="ECO:0000256" key="5">
    <source>
        <dbReference type="ARBA" id="ARBA00013063"/>
    </source>
</evidence>
<dbReference type="PROSITE" id="PS00160">
    <property type="entry name" value="ALDOLASE_KDPG_KHG_2"/>
    <property type="match status" value="1"/>
</dbReference>
<dbReference type="GO" id="GO:0008675">
    <property type="term" value="F:2-dehydro-3-deoxy-phosphogluconate aldolase activity"/>
    <property type="evidence" value="ECO:0007669"/>
    <property type="project" value="UniProtKB-EC"/>
</dbReference>
<dbReference type="Pfam" id="PF01081">
    <property type="entry name" value="Aldolase"/>
    <property type="match status" value="1"/>
</dbReference>
<keyword evidence="7" id="KW-0704">Schiff base</keyword>
<dbReference type="InterPro" id="IPR031337">
    <property type="entry name" value="KDPG/KHG_AS_1"/>
</dbReference>
<evidence type="ECO:0000313" key="9">
    <source>
        <dbReference type="EMBL" id="MCQ4841109.1"/>
    </source>
</evidence>
<dbReference type="RefSeq" id="WP_066862615.1">
    <property type="nucleotide sequence ID" value="NZ_CABKVV010000013.1"/>
</dbReference>
<evidence type="ECO:0000256" key="4">
    <source>
        <dbReference type="ARBA" id="ARBA00011233"/>
    </source>
</evidence>
<evidence type="ECO:0000256" key="8">
    <source>
        <dbReference type="ARBA" id="ARBA00023277"/>
    </source>
</evidence>
<comment type="caution">
    <text evidence="9">The sequence shown here is derived from an EMBL/GenBank/DDBJ whole genome shotgun (WGS) entry which is preliminary data.</text>
</comment>
<evidence type="ECO:0000256" key="1">
    <source>
        <dbReference type="ARBA" id="ARBA00000654"/>
    </source>
</evidence>
<dbReference type="InterPro" id="IPR000887">
    <property type="entry name" value="Aldlse_KDPG_KHG"/>
</dbReference>
<proteinExistence type="inferred from homology"/>
<name>A0ABT1S2D7_9FIRM</name>
<dbReference type="GO" id="GO:0008700">
    <property type="term" value="F:(R,S)-4-hydroxy-2-oxoglutarate aldolase activity"/>
    <property type="evidence" value="ECO:0007669"/>
    <property type="project" value="UniProtKB-EC"/>
</dbReference>
<keyword evidence="10" id="KW-1185">Reference proteome</keyword>
<keyword evidence="8" id="KW-0119">Carbohydrate metabolism</keyword>
<dbReference type="NCBIfam" id="TIGR01182">
    <property type="entry name" value="eda"/>
    <property type="match status" value="1"/>
</dbReference>
<protein>
    <recommendedName>
        <fullName evidence="5">2-dehydro-3-deoxy-phosphogluconate aldolase</fullName>
        <ecNumber evidence="5">4.1.2.14</ecNumber>
    </recommendedName>
</protein>
<evidence type="ECO:0000256" key="6">
    <source>
        <dbReference type="ARBA" id="ARBA00023239"/>
    </source>
</evidence>
<comment type="subunit">
    <text evidence="4">Homotrimer.</text>
</comment>
<dbReference type="CDD" id="cd00452">
    <property type="entry name" value="KDPG_aldolase"/>
    <property type="match status" value="1"/>
</dbReference>
<evidence type="ECO:0000256" key="2">
    <source>
        <dbReference type="ARBA" id="ARBA00004736"/>
    </source>
</evidence>
<dbReference type="EMBL" id="JANFZH010000038">
    <property type="protein sequence ID" value="MCQ4841109.1"/>
    <property type="molecule type" value="Genomic_DNA"/>
</dbReference>
<comment type="similarity">
    <text evidence="3">Belongs to the KHG/KDPG aldolase family.</text>
</comment>
<evidence type="ECO:0000256" key="3">
    <source>
        <dbReference type="ARBA" id="ARBA00006906"/>
    </source>
</evidence>
<dbReference type="PROSITE" id="PS00159">
    <property type="entry name" value="ALDOLASE_KDPG_KHG_1"/>
    <property type="match status" value="1"/>
</dbReference>
<gene>
    <name evidence="9" type="primary">eda</name>
    <name evidence="9" type="ORF">NE695_14435</name>
</gene>
<dbReference type="SUPFAM" id="SSF51569">
    <property type="entry name" value="Aldolase"/>
    <property type="match status" value="1"/>
</dbReference>
<dbReference type="EC" id="4.1.2.14" evidence="5"/>
<accession>A0ABT1S2D7</accession>
<dbReference type="InterPro" id="IPR013785">
    <property type="entry name" value="Aldolase_TIM"/>
</dbReference>
<dbReference type="Gene3D" id="3.20.20.70">
    <property type="entry name" value="Aldolase class I"/>
    <property type="match status" value="1"/>
</dbReference>
<dbReference type="PANTHER" id="PTHR30246:SF1">
    <property type="entry name" value="2-DEHYDRO-3-DEOXY-6-PHOSPHOGALACTONATE ALDOLASE-RELATED"/>
    <property type="match status" value="1"/>
</dbReference>
<dbReference type="InterPro" id="IPR031338">
    <property type="entry name" value="KDPG/KHG_AS_2"/>
</dbReference>
<keyword evidence="6 9" id="KW-0456">Lyase</keyword>
<evidence type="ECO:0000313" key="10">
    <source>
        <dbReference type="Proteomes" id="UP001524473"/>
    </source>
</evidence>
<organism evidence="9 10">
    <name type="scientific">Neglectibacter timonensis</name>
    <dbReference type="NCBI Taxonomy" id="1776382"/>
    <lineage>
        <taxon>Bacteria</taxon>
        <taxon>Bacillati</taxon>
        <taxon>Bacillota</taxon>
        <taxon>Clostridia</taxon>
        <taxon>Eubacteriales</taxon>
        <taxon>Oscillospiraceae</taxon>
        <taxon>Neglectibacter</taxon>
    </lineage>
</organism>
<dbReference type="GeneID" id="90531946"/>
<dbReference type="Proteomes" id="UP001524473">
    <property type="component" value="Unassembled WGS sequence"/>
</dbReference>
<evidence type="ECO:0000256" key="7">
    <source>
        <dbReference type="ARBA" id="ARBA00023270"/>
    </source>
</evidence>
<sequence length="215" mass="22422">MTQVENILKKTGIIPVIKLDDAQLAVPLAKALLAGGIGAAEITFRTPAAASSIQAITEQVPDMFVCAGTVLNTEQAKLAVSSGAAAVISPGTNPAVVNWCLEQGVPVYPGCATPTEIEAALRMGLTTLKLFPAEVVGGVKLLKALYGPYREIKFMPTGGISPSNAADYLRQPNVIACGGSWLCSEQDILREDWAAVETSAREAAELVRSVQNAAS</sequence>
<comment type="pathway">
    <text evidence="2">Carbohydrate acid metabolism; 2-dehydro-3-deoxy-D-gluconate degradation; D-glyceraldehyde 3-phosphate and pyruvate from 2-dehydro-3-deoxy-D-gluconate: step 2/2.</text>
</comment>
<dbReference type="PANTHER" id="PTHR30246">
    <property type="entry name" value="2-KETO-3-DEOXY-6-PHOSPHOGLUCONATE ALDOLASE"/>
    <property type="match status" value="1"/>
</dbReference>
<reference evidence="9 10" key="1">
    <citation type="submission" date="2022-06" db="EMBL/GenBank/DDBJ databases">
        <title>Isolation of gut microbiota from human fecal samples.</title>
        <authorList>
            <person name="Pamer E.G."/>
            <person name="Barat B."/>
            <person name="Waligurski E."/>
            <person name="Medina S."/>
            <person name="Paddock L."/>
            <person name="Mostad J."/>
        </authorList>
    </citation>
    <scope>NUCLEOTIDE SEQUENCE [LARGE SCALE GENOMIC DNA]</scope>
    <source>
        <strain evidence="9 10">DFI.9.73</strain>
    </source>
</reference>